<proteinExistence type="predicted"/>
<accession>A0AAW0GID6</accession>
<name>A0AAW0GID6_9APHY</name>
<evidence type="ECO:0000313" key="2">
    <source>
        <dbReference type="Proteomes" id="UP001385951"/>
    </source>
</evidence>
<dbReference type="AlphaFoldDB" id="A0AAW0GID6"/>
<gene>
    <name evidence="1" type="ORF">QCA50_008274</name>
</gene>
<comment type="caution">
    <text evidence="1">The sequence shown here is derived from an EMBL/GenBank/DDBJ whole genome shotgun (WGS) entry which is preliminary data.</text>
</comment>
<reference evidence="1 2" key="1">
    <citation type="submission" date="2022-09" db="EMBL/GenBank/DDBJ databases">
        <authorList>
            <person name="Palmer J.M."/>
        </authorList>
    </citation>
    <scope>NUCLEOTIDE SEQUENCE [LARGE SCALE GENOMIC DNA]</scope>
    <source>
        <strain evidence="1 2">DSM 7382</strain>
    </source>
</reference>
<keyword evidence="2" id="KW-1185">Reference proteome</keyword>
<dbReference type="EMBL" id="JASBNA010000010">
    <property type="protein sequence ID" value="KAK7688735.1"/>
    <property type="molecule type" value="Genomic_DNA"/>
</dbReference>
<dbReference type="Proteomes" id="UP001385951">
    <property type="component" value="Unassembled WGS sequence"/>
</dbReference>
<organism evidence="1 2">
    <name type="scientific">Cerrena zonata</name>
    <dbReference type="NCBI Taxonomy" id="2478898"/>
    <lineage>
        <taxon>Eukaryota</taxon>
        <taxon>Fungi</taxon>
        <taxon>Dikarya</taxon>
        <taxon>Basidiomycota</taxon>
        <taxon>Agaricomycotina</taxon>
        <taxon>Agaricomycetes</taxon>
        <taxon>Polyporales</taxon>
        <taxon>Cerrenaceae</taxon>
        <taxon>Cerrena</taxon>
    </lineage>
</organism>
<evidence type="ECO:0000313" key="1">
    <source>
        <dbReference type="EMBL" id="KAK7688735.1"/>
    </source>
</evidence>
<protein>
    <submittedName>
        <fullName evidence="1">Uncharacterized protein</fullName>
    </submittedName>
</protein>
<sequence length="84" mass="9432">MVTSSLTRFKLTTISRGIPFASFDHATSNIGDHVKLVERSLASYFGVHQPTQVYEVLYVDKGIELLDTVRRTVNHGIYPLNVPI</sequence>